<dbReference type="EMBL" id="CAJOBR010083076">
    <property type="protein sequence ID" value="CAF5127676.1"/>
    <property type="molecule type" value="Genomic_DNA"/>
</dbReference>
<sequence>MMMNQAAPPSQQQTMYMSNSNVTENQMMNASSNSSPLN</sequence>
<evidence type="ECO:0000313" key="4">
    <source>
        <dbReference type="Proteomes" id="UP000663848"/>
    </source>
</evidence>
<evidence type="ECO:0000313" key="2">
    <source>
        <dbReference type="EMBL" id="CAF5080928.1"/>
    </source>
</evidence>
<evidence type="ECO:0000256" key="1">
    <source>
        <dbReference type="SAM" id="MobiDB-lite"/>
    </source>
</evidence>
<evidence type="ECO:0000313" key="3">
    <source>
        <dbReference type="EMBL" id="CAF5127676.1"/>
    </source>
</evidence>
<organism evidence="3 4">
    <name type="scientific">Rotaria socialis</name>
    <dbReference type="NCBI Taxonomy" id="392032"/>
    <lineage>
        <taxon>Eukaryota</taxon>
        <taxon>Metazoa</taxon>
        <taxon>Spiralia</taxon>
        <taxon>Gnathifera</taxon>
        <taxon>Rotifera</taxon>
        <taxon>Eurotatoria</taxon>
        <taxon>Bdelloidea</taxon>
        <taxon>Philodinida</taxon>
        <taxon>Philodinidae</taxon>
        <taxon>Rotaria</taxon>
    </lineage>
</organism>
<dbReference type="AlphaFoldDB" id="A0A822FPE4"/>
<feature type="non-terminal residue" evidence="3">
    <location>
        <position position="1"/>
    </location>
</feature>
<proteinExistence type="predicted"/>
<name>A0A822FPE4_9BILA</name>
<protein>
    <submittedName>
        <fullName evidence="3">Uncharacterized protein</fullName>
    </submittedName>
</protein>
<dbReference type="EMBL" id="CAJOBR010064928">
    <property type="protein sequence ID" value="CAF5080928.1"/>
    <property type="molecule type" value="Genomic_DNA"/>
</dbReference>
<gene>
    <name evidence="2" type="ORF">QYT958_LOCUS43889</name>
    <name evidence="3" type="ORF">QYT958_LOCUS46523</name>
</gene>
<reference evidence="3" key="1">
    <citation type="submission" date="2021-02" db="EMBL/GenBank/DDBJ databases">
        <authorList>
            <person name="Nowell W R."/>
        </authorList>
    </citation>
    <scope>NUCLEOTIDE SEQUENCE</scope>
</reference>
<dbReference type="Proteomes" id="UP000663848">
    <property type="component" value="Unassembled WGS sequence"/>
</dbReference>
<comment type="caution">
    <text evidence="3">The sequence shown here is derived from an EMBL/GenBank/DDBJ whole genome shotgun (WGS) entry which is preliminary data.</text>
</comment>
<feature type="compositionally biased region" description="Polar residues" evidence="1">
    <location>
        <begin position="7"/>
        <end position="38"/>
    </location>
</feature>
<feature type="region of interest" description="Disordered" evidence="1">
    <location>
        <begin position="1"/>
        <end position="38"/>
    </location>
</feature>
<accession>A0A822FPE4</accession>